<protein>
    <submittedName>
        <fullName evidence="1">Sigma-70 family RNA polymerase sigma factor</fullName>
    </submittedName>
</protein>
<organism evidence="1 2">
    <name type="scientific">Ruminococcus bicirculans</name>
    <name type="common">ex Wegman et al. 2014</name>
    <dbReference type="NCBI Taxonomy" id="1160721"/>
    <lineage>
        <taxon>Bacteria</taxon>
        <taxon>Bacillati</taxon>
        <taxon>Bacillota</taxon>
        <taxon>Clostridia</taxon>
        <taxon>Eubacteriales</taxon>
        <taxon>Oscillospiraceae</taxon>
        <taxon>Ruminococcus</taxon>
    </lineage>
</organism>
<evidence type="ECO:0000313" key="2">
    <source>
        <dbReference type="Proteomes" id="UP001211421"/>
    </source>
</evidence>
<dbReference type="InterPro" id="IPR036388">
    <property type="entry name" value="WH-like_DNA-bd_sf"/>
</dbReference>
<sequence length="130" mass="15190">MIIKYKFSTGEVTEVEVSEEIGTVILDSRREEHASNERHRYHTAFSLDDMDYEDKDYFSAADNPEKAFMEKEFAKKREAMLSQLTPVQRRRFELFEDGMTVAEIARKEKAAFNSVKESIESAQKKLKKLL</sequence>
<reference evidence="1" key="1">
    <citation type="submission" date="2023-01" db="EMBL/GenBank/DDBJ databases">
        <title>Human gut microbiome strain richness.</title>
        <authorList>
            <person name="Chen-Liaw A."/>
        </authorList>
    </citation>
    <scope>NUCLEOTIDE SEQUENCE</scope>
    <source>
        <strain evidence="1">D59st1_B8_D59t2_181005</strain>
    </source>
</reference>
<dbReference type="EMBL" id="JAQMLS010000006">
    <property type="protein sequence ID" value="MDB8742354.1"/>
    <property type="molecule type" value="Genomic_DNA"/>
</dbReference>
<dbReference type="AlphaFoldDB" id="A0AAW6E5M8"/>
<dbReference type="Gene3D" id="1.10.10.10">
    <property type="entry name" value="Winged helix-like DNA-binding domain superfamily/Winged helix DNA-binding domain"/>
    <property type="match status" value="1"/>
</dbReference>
<proteinExistence type="predicted"/>
<dbReference type="InterPro" id="IPR013324">
    <property type="entry name" value="RNA_pol_sigma_r3/r4-like"/>
</dbReference>
<dbReference type="RefSeq" id="WP_009320784.1">
    <property type="nucleotide sequence ID" value="NZ_JADMNX010000006.1"/>
</dbReference>
<dbReference type="SUPFAM" id="SSF88659">
    <property type="entry name" value="Sigma3 and sigma4 domains of RNA polymerase sigma factors"/>
    <property type="match status" value="1"/>
</dbReference>
<gene>
    <name evidence="1" type="ORF">PNV70_09765</name>
</gene>
<evidence type="ECO:0000313" key="1">
    <source>
        <dbReference type="EMBL" id="MDB8742354.1"/>
    </source>
</evidence>
<dbReference type="Proteomes" id="UP001211421">
    <property type="component" value="Unassembled WGS sequence"/>
</dbReference>
<name>A0AAW6E5M8_9FIRM</name>
<comment type="caution">
    <text evidence="1">The sequence shown here is derived from an EMBL/GenBank/DDBJ whole genome shotgun (WGS) entry which is preliminary data.</text>
</comment>
<accession>A0AAW6E5M8</accession>